<accession>A0ABV0QMC8</accession>
<evidence type="ECO:0000313" key="2">
    <source>
        <dbReference type="Proteomes" id="UP001434883"/>
    </source>
</evidence>
<organism evidence="1 2">
    <name type="scientific">Xenoophorus captivus</name>
    <dbReference type="NCBI Taxonomy" id="1517983"/>
    <lineage>
        <taxon>Eukaryota</taxon>
        <taxon>Metazoa</taxon>
        <taxon>Chordata</taxon>
        <taxon>Craniata</taxon>
        <taxon>Vertebrata</taxon>
        <taxon>Euteleostomi</taxon>
        <taxon>Actinopterygii</taxon>
        <taxon>Neopterygii</taxon>
        <taxon>Teleostei</taxon>
        <taxon>Neoteleostei</taxon>
        <taxon>Acanthomorphata</taxon>
        <taxon>Ovalentaria</taxon>
        <taxon>Atherinomorphae</taxon>
        <taxon>Cyprinodontiformes</taxon>
        <taxon>Goodeidae</taxon>
        <taxon>Xenoophorus</taxon>
    </lineage>
</organism>
<proteinExistence type="predicted"/>
<comment type="caution">
    <text evidence="1">The sequence shown here is derived from an EMBL/GenBank/DDBJ whole genome shotgun (WGS) entry which is preliminary data.</text>
</comment>
<sequence length="75" mass="8380">MLRTGYAQYLKYGMHQLHSPVSVCAASRTTAAIRGRKDRPMRLSDRCMKSCVKMFGSLHLLLSFRATGLVSVKCS</sequence>
<gene>
    <name evidence="1" type="ORF">XENOCAPTIV_020500</name>
</gene>
<feature type="non-terminal residue" evidence="1">
    <location>
        <position position="75"/>
    </location>
</feature>
<evidence type="ECO:0000313" key="1">
    <source>
        <dbReference type="EMBL" id="MEQ2196996.1"/>
    </source>
</evidence>
<keyword evidence="2" id="KW-1185">Reference proteome</keyword>
<reference evidence="1 2" key="1">
    <citation type="submission" date="2021-06" db="EMBL/GenBank/DDBJ databases">
        <authorList>
            <person name="Palmer J.M."/>
        </authorList>
    </citation>
    <scope>NUCLEOTIDE SEQUENCE [LARGE SCALE GENOMIC DNA]</scope>
    <source>
        <strain evidence="1 2">XC_2019</strain>
        <tissue evidence="1">Muscle</tissue>
    </source>
</reference>
<name>A0ABV0QMC8_9TELE</name>
<dbReference type="EMBL" id="JAHRIN010017247">
    <property type="protein sequence ID" value="MEQ2196996.1"/>
    <property type="molecule type" value="Genomic_DNA"/>
</dbReference>
<protein>
    <submittedName>
        <fullName evidence="1">Uncharacterized protein</fullName>
    </submittedName>
</protein>
<dbReference type="Proteomes" id="UP001434883">
    <property type="component" value="Unassembled WGS sequence"/>
</dbReference>